<evidence type="ECO:0000313" key="2">
    <source>
        <dbReference type="EMBL" id="KAA2265697.1"/>
    </source>
</evidence>
<dbReference type="AlphaFoldDB" id="A0A5B2XPM6"/>
<name>A0A5B2XPM6_9PSEU</name>
<organism evidence="2 3">
    <name type="scientific">Solihabitans fulvus</name>
    <dbReference type="NCBI Taxonomy" id="1892852"/>
    <lineage>
        <taxon>Bacteria</taxon>
        <taxon>Bacillati</taxon>
        <taxon>Actinomycetota</taxon>
        <taxon>Actinomycetes</taxon>
        <taxon>Pseudonocardiales</taxon>
        <taxon>Pseudonocardiaceae</taxon>
        <taxon>Solihabitans</taxon>
    </lineage>
</organism>
<feature type="transmembrane region" description="Helical" evidence="1">
    <location>
        <begin position="45"/>
        <end position="67"/>
    </location>
</feature>
<dbReference type="OrthoDB" id="2643490at2"/>
<feature type="transmembrane region" description="Helical" evidence="1">
    <location>
        <begin position="83"/>
        <end position="105"/>
    </location>
</feature>
<protein>
    <submittedName>
        <fullName evidence="2">Uncharacterized protein</fullName>
    </submittedName>
</protein>
<feature type="transmembrane region" description="Helical" evidence="1">
    <location>
        <begin position="21"/>
        <end position="39"/>
    </location>
</feature>
<keyword evidence="1" id="KW-0812">Transmembrane</keyword>
<evidence type="ECO:0000256" key="1">
    <source>
        <dbReference type="SAM" id="Phobius"/>
    </source>
</evidence>
<comment type="caution">
    <text evidence="2">The sequence shown here is derived from an EMBL/GenBank/DDBJ whole genome shotgun (WGS) entry which is preliminary data.</text>
</comment>
<evidence type="ECO:0000313" key="3">
    <source>
        <dbReference type="Proteomes" id="UP000323454"/>
    </source>
</evidence>
<dbReference type="RefSeq" id="WP_149847982.1">
    <property type="nucleotide sequence ID" value="NZ_VUOB01000005.1"/>
</dbReference>
<dbReference type="EMBL" id="VUOB01000005">
    <property type="protein sequence ID" value="KAA2265697.1"/>
    <property type="molecule type" value="Genomic_DNA"/>
</dbReference>
<accession>A0A5B2XPM6</accession>
<sequence length="165" mass="17548">MRRTRDRQRAAPARFVLWREVAAAYVAPALMAGLGGLAARQPELQLAAITSIGGTSAVVAALLGAWLTRRGRRRALLRSMPRVLAVVLVSAGTALLGGLAGWLVVTGAAEWTGVRQWPVPERLRLDLPLSAAIAGAIVTWRWRGVQRATATPHTSGTSDTRKANA</sequence>
<keyword evidence="1" id="KW-1133">Transmembrane helix</keyword>
<keyword evidence="3" id="KW-1185">Reference proteome</keyword>
<gene>
    <name evidence="2" type="ORF">F0L68_03750</name>
</gene>
<dbReference type="Proteomes" id="UP000323454">
    <property type="component" value="Unassembled WGS sequence"/>
</dbReference>
<keyword evidence="1" id="KW-0472">Membrane</keyword>
<proteinExistence type="predicted"/>
<reference evidence="2 3" key="2">
    <citation type="submission" date="2019-09" db="EMBL/GenBank/DDBJ databases">
        <authorList>
            <person name="Jin C."/>
        </authorList>
    </citation>
    <scope>NUCLEOTIDE SEQUENCE [LARGE SCALE GENOMIC DNA]</scope>
    <source>
        <strain evidence="2 3">AN110305</strain>
    </source>
</reference>
<reference evidence="2 3" key="1">
    <citation type="submission" date="2019-09" db="EMBL/GenBank/DDBJ databases">
        <title>Goodfellowia gen. nov., a new genus of the Pseudonocardineae related to Actinoalloteichus, containing Goodfellowia coeruleoviolacea gen. nov., comb. nov. gen. nov., comb. nov.</title>
        <authorList>
            <person name="Labeda D."/>
        </authorList>
    </citation>
    <scope>NUCLEOTIDE SEQUENCE [LARGE SCALE GENOMIC DNA]</scope>
    <source>
        <strain evidence="2 3">AN110305</strain>
    </source>
</reference>